<protein>
    <recommendedName>
        <fullName evidence="2">Solute-binding protein family 5 domain-containing protein</fullName>
    </recommendedName>
</protein>
<dbReference type="Gene3D" id="3.90.76.10">
    <property type="entry name" value="Dipeptide-binding Protein, Domain 1"/>
    <property type="match status" value="1"/>
</dbReference>
<evidence type="ECO:0008006" key="2">
    <source>
        <dbReference type="Google" id="ProtNLM"/>
    </source>
</evidence>
<proteinExistence type="predicted"/>
<comment type="caution">
    <text evidence="1">The sequence shown here is derived from an EMBL/GenBank/DDBJ whole genome shotgun (WGS) entry which is preliminary data.</text>
</comment>
<evidence type="ECO:0000313" key="1">
    <source>
        <dbReference type="EMBL" id="GAH28644.1"/>
    </source>
</evidence>
<reference evidence="1" key="1">
    <citation type="journal article" date="2014" name="Front. Microbiol.">
        <title>High frequency of phylogenetically diverse reductive dehalogenase-homologous genes in deep subseafloor sedimentary metagenomes.</title>
        <authorList>
            <person name="Kawai M."/>
            <person name="Futagami T."/>
            <person name="Toyoda A."/>
            <person name="Takaki Y."/>
            <person name="Nishi S."/>
            <person name="Hori S."/>
            <person name="Arai W."/>
            <person name="Tsubouchi T."/>
            <person name="Morono Y."/>
            <person name="Uchiyama I."/>
            <person name="Ito T."/>
            <person name="Fujiyama A."/>
            <person name="Inagaki F."/>
            <person name="Takami H."/>
        </authorList>
    </citation>
    <scope>NUCLEOTIDE SEQUENCE</scope>
    <source>
        <strain evidence="1">Expedition CK06-06</strain>
    </source>
</reference>
<gene>
    <name evidence="1" type="ORF">S01H4_66935</name>
</gene>
<organism evidence="1">
    <name type="scientific">marine sediment metagenome</name>
    <dbReference type="NCBI Taxonomy" id="412755"/>
    <lineage>
        <taxon>unclassified sequences</taxon>
        <taxon>metagenomes</taxon>
        <taxon>ecological metagenomes</taxon>
    </lineage>
</organism>
<feature type="non-terminal residue" evidence="1">
    <location>
        <position position="34"/>
    </location>
</feature>
<dbReference type="AlphaFoldDB" id="X1FGX9"/>
<name>X1FGX9_9ZZZZ</name>
<dbReference type="EMBL" id="BART01041750">
    <property type="protein sequence ID" value="GAH28644.1"/>
    <property type="molecule type" value="Genomic_DNA"/>
</dbReference>
<sequence length="34" mass="3934">MKVIKQVWDGLVKYDPETLEVKPSIAESWDISND</sequence>
<accession>X1FGX9</accession>
<dbReference type="SUPFAM" id="SSF53850">
    <property type="entry name" value="Periplasmic binding protein-like II"/>
    <property type="match status" value="1"/>
</dbReference>